<name>A0A0E9SXP2_ANGAN</name>
<evidence type="ECO:0000313" key="1">
    <source>
        <dbReference type="EMBL" id="JAH46032.1"/>
    </source>
</evidence>
<sequence>MFTTDSYRQDIQLCLKSKLIKKWFSCY</sequence>
<dbReference type="EMBL" id="GBXM01062545">
    <property type="protein sequence ID" value="JAH46032.1"/>
    <property type="molecule type" value="Transcribed_RNA"/>
</dbReference>
<proteinExistence type="predicted"/>
<reference evidence="1" key="1">
    <citation type="submission" date="2014-11" db="EMBL/GenBank/DDBJ databases">
        <authorList>
            <person name="Amaro Gonzalez C."/>
        </authorList>
    </citation>
    <scope>NUCLEOTIDE SEQUENCE</scope>
</reference>
<reference evidence="1" key="2">
    <citation type="journal article" date="2015" name="Fish Shellfish Immunol.">
        <title>Early steps in the European eel (Anguilla anguilla)-Vibrio vulnificus interaction in the gills: Role of the RtxA13 toxin.</title>
        <authorList>
            <person name="Callol A."/>
            <person name="Pajuelo D."/>
            <person name="Ebbesson L."/>
            <person name="Teles M."/>
            <person name="MacKenzie S."/>
            <person name="Amaro C."/>
        </authorList>
    </citation>
    <scope>NUCLEOTIDE SEQUENCE</scope>
</reference>
<protein>
    <submittedName>
        <fullName evidence="1">Uncharacterized protein</fullName>
    </submittedName>
</protein>
<accession>A0A0E9SXP2</accession>
<organism evidence="1">
    <name type="scientific">Anguilla anguilla</name>
    <name type="common">European freshwater eel</name>
    <name type="synonym">Muraena anguilla</name>
    <dbReference type="NCBI Taxonomy" id="7936"/>
    <lineage>
        <taxon>Eukaryota</taxon>
        <taxon>Metazoa</taxon>
        <taxon>Chordata</taxon>
        <taxon>Craniata</taxon>
        <taxon>Vertebrata</taxon>
        <taxon>Euteleostomi</taxon>
        <taxon>Actinopterygii</taxon>
        <taxon>Neopterygii</taxon>
        <taxon>Teleostei</taxon>
        <taxon>Anguilliformes</taxon>
        <taxon>Anguillidae</taxon>
        <taxon>Anguilla</taxon>
    </lineage>
</organism>
<dbReference type="AlphaFoldDB" id="A0A0E9SXP2"/>